<name>A0A0A2GT98_9FLAO</name>
<dbReference type="RefSeq" id="WP_035324587.1">
    <property type="nucleotide sequence ID" value="NZ_CP015125.1"/>
</dbReference>
<sequence>MKYYALIVNDSGAIELIDYKYSGNNKLSVCKMYDDSDYNSLNDILHSVGEHILSPRTLKIIQKFNLKEYQWSPAKVVRKEKLFNFIKINKSYDYYNLQDTSGISSECYDWIDFEKSEVYAIDNLNKQIKIKSHNHTLDLINENKSQSSRIFDFKAEVIAFGNKFDSDVDMFNIPFYSWATYISQRMKNKLEESHITDIQFAEHKNQIGKMWKDSFPTIKFLRN</sequence>
<proteinExistence type="predicted"/>
<protein>
    <submittedName>
        <fullName evidence="1">Uncharacterized protein</fullName>
    </submittedName>
</protein>
<evidence type="ECO:0000313" key="2">
    <source>
        <dbReference type="Proteomes" id="UP000030140"/>
    </source>
</evidence>
<keyword evidence="2" id="KW-1185">Reference proteome</keyword>
<dbReference type="Proteomes" id="UP000030140">
    <property type="component" value="Unassembled WGS sequence"/>
</dbReference>
<organism evidence="1 2">
    <name type="scientific">Dokdonia donghaensis DSW-1</name>
    <dbReference type="NCBI Taxonomy" id="1300343"/>
    <lineage>
        <taxon>Bacteria</taxon>
        <taxon>Pseudomonadati</taxon>
        <taxon>Bacteroidota</taxon>
        <taxon>Flavobacteriia</taxon>
        <taxon>Flavobacteriales</taxon>
        <taxon>Flavobacteriaceae</taxon>
        <taxon>Dokdonia</taxon>
    </lineage>
</organism>
<dbReference type="OrthoDB" id="1421718at2"/>
<dbReference type="EMBL" id="JSAQ01000001">
    <property type="protein sequence ID" value="KGO05531.1"/>
    <property type="molecule type" value="Genomic_DNA"/>
</dbReference>
<reference evidence="1 2" key="1">
    <citation type="submission" date="2014-10" db="EMBL/GenBank/DDBJ databases">
        <title>Draft genome sequence of the proteorhodopsin-containing marine bacterium Dokdonia donghaensis.</title>
        <authorList>
            <person name="Gomez-Consarnau L."/>
            <person name="Gonzalez J.M."/>
            <person name="Riedel T."/>
            <person name="Jaenicke S."/>
            <person name="Wagner-Doebler I."/>
            <person name="Fuhrman J.A."/>
        </authorList>
    </citation>
    <scope>NUCLEOTIDE SEQUENCE [LARGE SCALE GENOMIC DNA]</scope>
    <source>
        <strain evidence="1 2">DSW-1</strain>
    </source>
</reference>
<accession>A0A0A2GT98</accession>
<dbReference type="KEGG" id="ddo:I597_2372"/>
<evidence type="ECO:0000313" key="1">
    <source>
        <dbReference type="EMBL" id="KGO05531.1"/>
    </source>
</evidence>
<dbReference type="PATRIC" id="fig|1300343.5.peg.2393"/>
<comment type="caution">
    <text evidence="1">The sequence shown here is derived from an EMBL/GenBank/DDBJ whole genome shotgun (WGS) entry which is preliminary data.</text>
</comment>
<dbReference type="AlphaFoldDB" id="A0A0A2GT98"/>
<gene>
    <name evidence="1" type="ORF">NV36_00835</name>
</gene>